<dbReference type="RefSeq" id="WP_119530663.1">
    <property type="nucleotide sequence ID" value="NZ_JBHSSP010000004.1"/>
</dbReference>
<dbReference type="OrthoDB" id="5679021at2"/>
<dbReference type="AlphaFoldDB" id="A0A3A1YQF0"/>
<proteinExistence type="predicted"/>
<comment type="caution">
    <text evidence="1">The sequence shown here is derived from an EMBL/GenBank/DDBJ whole genome shotgun (WGS) entry which is preliminary data.</text>
</comment>
<organism evidence="1 2">
    <name type="scientific">Psittacicella hinzii</name>
    <dbReference type="NCBI Taxonomy" id="2028575"/>
    <lineage>
        <taxon>Bacteria</taxon>
        <taxon>Pseudomonadati</taxon>
        <taxon>Pseudomonadota</taxon>
        <taxon>Gammaproteobacteria</taxon>
        <taxon>Pasteurellales</taxon>
        <taxon>Psittacicellaceae</taxon>
        <taxon>Psittacicella</taxon>
    </lineage>
</organism>
<evidence type="ECO:0008006" key="3">
    <source>
        <dbReference type="Google" id="ProtNLM"/>
    </source>
</evidence>
<dbReference type="Proteomes" id="UP000265916">
    <property type="component" value="Unassembled WGS sequence"/>
</dbReference>
<reference evidence="1 2" key="1">
    <citation type="submission" date="2017-08" db="EMBL/GenBank/DDBJ databases">
        <title>Reclassification of Bisgaard taxon 37 and 44.</title>
        <authorList>
            <person name="Christensen H."/>
        </authorList>
    </citation>
    <scope>NUCLEOTIDE SEQUENCE [LARGE SCALE GENOMIC DNA]</scope>
    <source>
        <strain evidence="1 2">111</strain>
    </source>
</reference>
<protein>
    <recommendedName>
        <fullName evidence="3">Peptidase S24/S26A/S26B/S26C domain-containing protein</fullName>
    </recommendedName>
</protein>
<accession>A0A3A1YQF0</accession>
<dbReference type="EMBL" id="NRJG01000040">
    <property type="protein sequence ID" value="RIY39170.1"/>
    <property type="molecule type" value="Genomic_DNA"/>
</dbReference>
<name>A0A3A1YQF0_9GAMM</name>
<evidence type="ECO:0000313" key="1">
    <source>
        <dbReference type="EMBL" id="RIY39170.1"/>
    </source>
</evidence>
<sequence>MTQEKSLNPNLLVDDGGQAIDLTNYAGFTPLVDLKSYRKTKTLLLEVLDDNLAPEITSEDVLLIDQQDKFSGDGVYALEILQHGKVVETQVLAYVDFVASNKSRIYKVHQPQAANPQRTFNESSVRFLGRAMGVIKHKA</sequence>
<evidence type="ECO:0000313" key="2">
    <source>
        <dbReference type="Proteomes" id="UP000265916"/>
    </source>
</evidence>
<keyword evidence="2" id="KW-1185">Reference proteome</keyword>
<gene>
    <name evidence="1" type="ORF">CKF58_02710</name>
</gene>